<keyword evidence="7 8" id="KW-0472">Membrane</keyword>
<sequence>MTTRDLVLVGLFAAFIVVLGMVPAIPTLVPGVPITLQSLGVMLAGTLLGPKRGALAVIVVIALVGIGLPVLSGGRGGLGVYVGPTAGFLFGWIAAAFVAGVVAEMLDHGNRVRRFTGVFIAALIGGVLVLYAAGIAWLALYTGLGWSKAFFGSIAFVPGDALKAAIAALVTVGVTENYPIARK</sequence>
<reference evidence="10" key="1">
    <citation type="submission" date="2024-06" db="EMBL/GenBank/DDBJ databases">
        <title>Methylostella associata gen. nov., sp. nov., a novel Ancalomicrobiaceae-affiliated facultatively methylotrophic bacteria that feed on methanotrophs of the genus Methylococcus.</title>
        <authorList>
            <person name="Saltykova V."/>
            <person name="Danilova O.V."/>
            <person name="Oshkin I.Y."/>
            <person name="Belova S.E."/>
            <person name="Pimenov N.V."/>
            <person name="Dedysh S.N."/>
        </authorList>
    </citation>
    <scope>NUCLEOTIDE SEQUENCE</scope>
    <source>
        <strain evidence="10">S20</strain>
    </source>
</reference>
<gene>
    <name evidence="10" type="ORF">ABS361_14855</name>
</gene>
<evidence type="ECO:0000256" key="8">
    <source>
        <dbReference type="PIRNR" id="PIRNR016661"/>
    </source>
</evidence>
<keyword evidence="6 9" id="KW-1133">Transmembrane helix</keyword>
<dbReference type="PIRSF" id="PIRSF016661">
    <property type="entry name" value="BioY"/>
    <property type="match status" value="1"/>
</dbReference>
<dbReference type="Gene3D" id="1.10.1760.20">
    <property type="match status" value="1"/>
</dbReference>
<evidence type="ECO:0000256" key="6">
    <source>
        <dbReference type="ARBA" id="ARBA00022989"/>
    </source>
</evidence>
<evidence type="ECO:0000256" key="2">
    <source>
        <dbReference type="ARBA" id="ARBA00010692"/>
    </source>
</evidence>
<evidence type="ECO:0000256" key="9">
    <source>
        <dbReference type="SAM" id="Phobius"/>
    </source>
</evidence>
<protein>
    <recommendedName>
        <fullName evidence="8">Biotin transporter</fullName>
    </recommendedName>
</protein>
<dbReference type="EMBL" id="CP158568">
    <property type="protein sequence ID" value="XBY43367.1"/>
    <property type="molecule type" value="Genomic_DNA"/>
</dbReference>
<feature type="transmembrane region" description="Helical" evidence="9">
    <location>
        <begin position="115"/>
        <end position="138"/>
    </location>
</feature>
<evidence type="ECO:0000313" key="10">
    <source>
        <dbReference type="EMBL" id="XBY43367.1"/>
    </source>
</evidence>
<dbReference type="PANTHER" id="PTHR34295:SF4">
    <property type="entry name" value="BIOTIN TRANSPORTER BIOY-RELATED"/>
    <property type="match status" value="1"/>
</dbReference>
<dbReference type="KEGG" id="mflg:ABS361_14855"/>
<keyword evidence="5 9" id="KW-0812">Transmembrane</keyword>
<dbReference type="RefSeq" id="WP_407048467.1">
    <property type="nucleotide sequence ID" value="NZ_CP158568.1"/>
</dbReference>
<dbReference type="InterPro" id="IPR003784">
    <property type="entry name" value="BioY"/>
</dbReference>
<evidence type="ECO:0000256" key="7">
    <source>
        <dbReference type="ARBA" id="ARBA00023136"/>
    </source>
</evidence>
<feature type="transmembrane region" description="Helical" evidence="9">
    <location>
        <begin position="55"/>
        <end position="72"/>
    </location>
</feature>
<name>A0AAU7X6N1_9HYPH</name>
<evidence type="ECO:0000256" key="4">
    <source>
        <dbReference type="ARBA" id="ARBA00022475"/>
    </source>
</evidence>
<dbReference type="GO" id="GO:0015225">
    <property type="term" value="F:biotin transmembrane transporter activity"/>
    <property type="evidence" value="ECO:0007669"/>
    <property type="project" value="UniProtKB-UniRule"/>
</dbReference>
<keyword evidence="3 8" id="KW-0813">Transport</keyword>
<evidence type="ECO:0000256" key="5">
    <source>
        <dbReference type="ARBA" id="ARBA00022692"/>
    </source>
</evidence>
<dbReference type="PANTHER" id="PTHR34295">
    <property type="entry name" value="BIOTIN TRANSPORTER BIOY"/>
    <property type="match status" value="1"/>
</dbReference>
<proteinExistence type="inferred from homology"/>
<evidence type="ECO:0000256" key="3">
    <source>
        <dbReference type="ARBA" id="ARBA00022448"/>
    </source>
</evidence>
<keyword evidence="4 8" id="KW-1003">Cell membrane</keyword>
<comment type="subcellular location">
    <subcellularLocation>
        <location evidence="1 8">Cell membrane</location>
        <topology evidence="1 8">Multi-pass membrane protein</topology>
    </subcellularLocation>
</comment>
<accession>A0AAU7X6N1</accession>
<feature type="transmembrane region" description="Helical" evidence="9">
    <location>
        <begin position="7"/>
        <end position="25"/>
    </location>
</feature>
<organism evidence="10">
    <name type="scientific">Methyloraptor flagellatus</name>
    <dbReference type="NCBI Taxonomy" id="3162530"/>
    <lineage>
        <taxon>Bacteria</taxon>
        <taxon>Pseudomonadati</taxon>
        <taxon>Pseudomonadota</taxon>
        <taxon>Alphaproteobacteria</taxon>
        <taxon>Hyphomicrobiales</taxon>
        <taxon>Ancalomicrobiaceae</taxon>
        <taxon>Methyloraptor</taxon>
    </lineage>
</organism>
<evidence type="ECO:0000256" key="1">
    <source>
        <dbReference type="ARBA" id="ARBA00004651"/>
    </source>
</evidence>
<comment type="similarity">
    <text evidence="2 8">Belongs to the BioY family.</text>
</comment>
<dbReference type="Pfam" id="PF02632">
    <property type="entry name" value="BioY"/>
    <property type="match status" value="1"/>
</dbReference>
<feature type="transmembrane region" description="Helical" evidence="9">
    <location>
        <begin position="78"/>
        <end position="103"/>
    </location>
</feature>
<dbReference type="AlphaFoldDB" id="A0AAU7X6N1"/>
<dbReference type="GO" id="GO:0005886">
    <property type="term" value="C:plasma membrane"/>
    <property type="evidence" value="ECO:0007669"/>
    <property type="project" value="UniProtKB-SubCell"/>
</dbReference>